<name>A0A5J4PW21_9ZZZZ</name>
<protein>
    <submittedName>
        <fullName evidence="1">Uncharacterized protein</fullName>
    </submittedName>
</protein>
<dbReference type="EMBL" id="SNRY01006262">
    <property type="protein sequence ID" value="KAA6312991.1"/>
    <property type="molecule type" value="Genomic_DNA"/>
</dbReference>
<comment type="caution">
    <text evidence="1">The sequence shown here is derived from an EMBL/GenBank/DDBJ whole genome shotgun (WGS) entry which is preliminary data.</text>
</comment>
<evidence type="ECO:0000313" key="1">
    <source>
        <dbReference type="EMBL" id="KAA6312991.1"/>
    </source>
</evidence>
<proteinExistence type="predicted"/>
<sequence>MKAKETNNKIYTPKNDSDELNPELLFNCTATDLLLAIADGKIDPIALAKQTLINRGFYKNYNR</sequence>
<reference evidence="1" key="1">
    <citation type="submission" date="2019-03" db="EMBL/GenBank/DDBJ databases">
        <title>Single cell metagenomics reveals metabolic interactions within the superorganism composed of flagellate Streblomastix strix and complex community of Bacteroidetes bacteria on its surface.</title>
        <authorList>
            <person name="Treitli S.C."/>
            <person name="Kolisko M."/>
            <person name="Husnik F."/>
            <person name="Keeling P."/>
            <person name="Hampl V."/>
        </authorList>
    </citation>
    <scope>NUCLEOTIDE SEQUENCE</scope>
    <source>
        <strain evidence="1">STM</strain>
    </source>
</reference>
<dbReference type="AlphaFoldDB" id="A0A5J4PW21"/>
<organism evidence="1">
    <name type="scientific">termite gut metagenome</name>
    <dbReference type="NCBI Taxonomy" id="433724"/>
    <lineage>
        <taxon>unclassified sequences</taxon>
        <taxon>metagenomes</taxon>
        <taxon>organismal metagenomes</taxon>
    </lineage>
</organism>
<gene>
    <name evidence="1" type="ORF">EZS27_036165</name>
</gene>
<accession>A0A5J4PW21</accession>